<dbReference type="GO" id="GO:0016301">
    <property type="term" value="F:kinase activity"/>
    <property type="evidence" value="ECO:0007669"/>
    <property type="project" value="UniProtKB-KW"/>
</dbReference>
<keyword evidence="2" id="KW-0418">Kinase</keyword>
<dbReference type="AlphaFoldDB" id="A0A178XN20"/>
<dbReference type="InterPro" id="IPR012349">
    <property type="entry name" value="Split_barrel_FMN-bd"/>
</dbReference>
<accession>A0A178XN20</accession>
<keyword evidence="2" id="KW-0808">Transferase</keyword>
<comment type="caution">
    <text evidence="2">The sequence shown here is derived from an EMBL/GenBank/DDBJ whole genome shotgun (WGS) entry which is preliminary data.</text>
</comment>
<dbReference type="STRING" id="1472378.AU381_19375"/>
<keyword evidence="3" id="KW-1185">Reference proteome</keyword>
<dbReference type="EMBL" id="LPUX01000064">
    <property type="protein sequence ID" value="OAP36649.1"/>
    <property type="molecule type" value="Genomic_DNA"/>
</dbReference>
<evidence type="ECO:0000259" key="1">
    <source>
        <dbReference type="SMART" id="SM00065"/>
    </source>
</evidence>
<name>A0A178XN20_9HYPH</name>
<sequence>MTLSLFDLEACFEGVVPSIIATADGNGVPNISYLSHVAMVDSEHVALSNQFFGKTSANIRMNPQATLIAVDAGTGVQFRLELTFAYSLDAGPLFEHLSLQLDATSAQVGMAGIMRLRGLDVFRVLKIESVRATMEPERKASPQRDRLAAAARVVELIAAETDAEGIVDATLNGLKTWLGFEHGLFLELYDERRQLVTIGSLGYAASGIGSEVEIGDGVIGAAAASGSIVKVSDMSRVRRFNAAVRNSSSDENRTRSIVLPGMPDAMSQIAVPLAVAGRPRGALFFESRARLAFTREDETALSIIARHAALALAFSERTSEEAESDRRAQPASTATDRGIHVAHHRFDDSVFIDGTYVIKGVAGRLLAWMLEQHLANGRSEFTNREIRLDGGLRLPDFKDNLETRLLLLRRRLEEKSLPIRLLRLGRGRIALEAEGCVRLSREGI</sequence>
<dbReference type="RefSeq" id="WP_064243874.1">
    <property type="nucleotide sequence ID" value="NZ_LPUX01000064.1"/>
</dbReference>
<dbReference type="PANTHER" id="PTHR40660">
    <property type="entry name" value="5'-PHOSPHATE OXIDASE PUTATIVE DOMAIN-CONTAINING PROTEIN-RELATED"/>
    <property type="match status" value="1"/>
</dbReference>
<dbReference type="InterPro" id="IPR003018">
    <property type="entry name" value="GAF"/>
</dbReference>
<dbReference type="Pfam" id="PF13185">
    <property type="entry name" value="GAF_2"/>
    <property type="match status" value="1"/>
</dbReference>
<dbReference type="PANTHER" id="PTHR40660:SF1">
    <property type="entry name" value="5'-PHOSPHATE OXIDASE PUTATIVE DOMAIN-CONTAINING PROTEIN-RELATED"/>
    <property type="match status" value="1"/>
</dbReference>
<dbReference type="Gene3D" id="3.30.450.40">
    <property type="match status" value="1"/>
</dbReference>
<dbReference type="Gene3D" id="2.30.110.10">
    <property type="entry name" value="Electron Transport, Fmn-binding Protein, Chain A"/>
    <property type="match status" value="1"/>
</dbReference>
<dbReference type="Pfam" id="PF01243">
    <property type="entry name" value="PNPOx_N"/>
    <property type="match status" value="1"/>
</dbReference>
<proteinExistence type="predicted"/>
<protein>
    <submittedName>
        <fullName evidence="2">Histidine kinase</fullName>
    </submittedName>
</protein>
<feature type="domain" description="GAF" evidence="1">
    <location>
        <begin position="162"/>
        <end position="322"/>
    </location>
</feature>
<dbReference type="OrthoDB" id="329702at2"/>
<reference evidence="2 3" key="1">
    <citation type="journal article" date="2016" name="Int. J. Syst. Evol. Microbiol.">
        <title>Ensifer glycinis sp. nov., an novel rhizobial species associated with Glycine spp.</title>
        <authorList>
            <person name="Yan H."/>
            <person name="Yan J."/>
            <person name="Sui X.H."/>
            <person name="Wang E.T."/>
            <person name="Chen W.X."/>
            <person name="Zhang X.X."/>
            <person name="Chen W.F."/>
        </authorList>
    </citation>
    <scope>NUCLEOTIDE SEQUENCE [LARGE SCALE GENOMIC DNA]</scope>
    <source>
        <strain evidence="2 3">CCBAU 23380</strain>
    </source>
</reference>
<organism evidence="2 3">
    <name type="scientific">Sinorhizobium glycinis</name>
    <dbReference type="NCBI Taxonomy" id="1472378"/>
    <lineage>
        <taxon>Bacteria</taxon>
        <taxon>Pseudomonadati</taxon>
        <taxon>Pseudomonadota</taxon>
        <taxon>Alphaproteobacteria</taxon>
        <taxon>Hyphomicrobiales</taxon>
        <taxon>Rhizobiaceae</taxon>
        <taxon>Sinorhizobium/Ensifer group</taxon>
        <taxon>Sinorhizobium</taxon>
    </lineage>
</organism>
<gene>
    <name evidence="2" type="ORF">AU381_19375</name>
</gene>
<dbReference type="Proteomes" id="UP000094025">
    <property type="component" value="Unassembled WGS sequence"/>
</dbReference>
<dbReference type="SUPFAM" id="SSF50475">
    <property type="entry name" value="FMN-binding split barrel"/>
    <property type="match status" value="1"/>
</dbReference>
<dbReference type="SUPFAM" id="SSF55781">
    <property type="entry name" value="GAF domain-like"/>
    <property type="match status" value="1"/>
</dbReference>
<dbReference type="SMART" id="SM00065">
    <property type="entry name" value="GAF"/>
    <property type="match status" value="1"/>
</dbReference>
<dbReference type="InterPro" id="IPR011576">
    <property type="entry name" value="Pyridox_Oxase_N"/>
</dbReference>
<evidence type="ECO:0000313" key="3">
    <source>
        <dbReference type="Proteomes" id="UP000094025"/>
    </source>
</evidence>
<evidence type="ECO:0000313" key="2">
    <source>
        <dbReference type="EMBL" id="OAP36649.1"/>
    </source>
</evidence>
<dbReference type="InterPro" id="IPR029016">
    <property type="entry name" value="GAF-like_dom_sf"/>
</dbReference>